<sequence length="268" mass="30225">MQSIPLETLPTTFPTIQVGDVQIEESAIAGEMQFHPAASREAAAIAAARALVIQQLLRQQAAHQNRQPADEVCESEIAAMLERELAVPEPDDNACRRYHAAHPERFSHPPRFKVRHILLAAAPDDTSARDTEFQRAERLIDELKATPERFTELAQRHSRCPSAMEGGGLGWLIPGQTVEELDRALVFLPMGLHDRPLPSRYGWHVVHVDAREEAKTLEWEDVVEHVRHELREQATRMALRHYLLELESRIGVKGFSLAESEPDSVLIQ</sequence>
<proteinExistence type="inferred from homology"/>
<dbReference type="Proteomes" id="UP000324285">
    <property type="component" value="Chromosome"/>
</dbReference>
<protein>
    <recommendedName>
        <fullName evidence="3">peptidylprolyl isomerase</fullName>
        <ecNumber evidence="3">5.2.1.8</ecNumber>
    </recommendedName>
</protein>
<dbReference type="PANTHER" id="PTHR47245:SF2">
    <property type="entry name" value="PEPTIDYL-PROLYL CIS-TRANS ISOMERASE HP_0175-RELATED"/>
    <property type="match status" value="1"/>
</dbReference>
<dbReference type="InterPro" id="IPR050245">
    <property type="entry name" value="PrsA_foldase"/>
</dbReference>
<name>A0A5C1NEG6_9GAMM</name>
<gene>
    <name evidence="7" type="ORF">E4T21_08425</name>
</gene>
<dbReference type="Pfam" id="PF00639">
    <property type="entry name" value="Rotamase"/>
    <property type="match status" value="1"/>
</dbReference>
<dbReference type="Gene3D" id="3.10.50.40">
    <property type="match status" value="1"/>
</dbReference>
<evidence type="ECO:0000313" key="8">
    <source>
        <dbReference type="Proteomes" id="UP000324285"/>
    </source>
</evidence>
<evidence type="ECO:0000256" key="3">
    <source>
        <dbReference type="ARBA" id="ARBA00013194"/>
    </source>
</evidence>
<dbReference type="AlphaFoldDB" id="A0A5C1NEG6"/>
<keyword evidence="4 5" id="KW-0697">Rotamase</keyword>
<evidence type="ECO:0000313" key="7">
    <source>
        <dbReference type="EMBL" id="QEM81566.1"/>
    </source>
</evidence>
<dbReference type="SUPFAM" id="SSF54534">
    <property type="entry name" value="FKBP-like"/>
    <property type="match status" value="1"/>
</dbReference>
<dbReference type="EMBL" id="CP038437">
    <property type="protein sequence ID" value="QEM81566.1"/>
    <property type="molecule type" value="Genomic_DNA"/>
</dbReference>
<reference evidence="7" key="1">
    <citation type="submission" date="2021-02" db="EMBL/GenBank/DDBJ databases">
        <title>Strain Y2R2, a novel species of the genus Halomonas.</title>
        <authorList>
            <person name="Huang H."/>
        </authorList>
    </citation>
    <scope>NUCLEOTIDE SEQUENCE</scope>
    <source>
        <strain evidence="7">Y2R2</strain>
    </source>
</reference>
<dbReference type="InterPro" id="IPR000297">
    <property type="entry name" value="PPIase_PpiC"/>
</dbReference>
<evidence type="ECO:0000259" key="6">
    <source>
        <dbReference type="PROSITE" id="PS50198"/>
    </source>
</evidence>
<keyword evidence="5 7" id="KW-0413">Isomerase</keyword>
<dbReference type="OrthoDB" id="9769613at2"/>
<dbReference type="KEGG" id="hbh:E4T21_08425"/>
<dbReference type="InterPro" id="IPR046357">
    <property type="entry name" value="PPIase_dom_sf"/>
</dbReference>
<evidence type="ECO:0000256" key="5">
    <source>
        <dbReference type="PROSITE-ProRule" id="PRU00278"/>
    </source>
</evidence>
<evidence type="ECO:0000256" key="1">
    <source>
        <dbReference type="ARBA" id="ARBA00000971"/>
    </source>
</evidence>
<dbReference type="PANTHER" id="PTHR47245">
    <property type="entry name" value="PEPTIDYLPROLYL ISOMERASE"/>
    <property type="match status" value="1"/>
</dbReference>
<keyword evidence="8" id="KW-1185">Reference proteome</keyword>
<comment type="similarity">
    <text evidence="2">Belongs to the PpiC/parvulin rotamase family.</text>
</comment>
<dbReference type="GO" id="GO:0003755">
    <property type="term" value="F:peptidyl-prolyl cis-trans isomerase activity"/>
    <property type="evidence" value="ECO:0007669"/>
    <property type="project" value="UniProtKB-KW"/>
</dbReference>
<evidence type="ECO:0000256" key="4">
    <source>
        <dbReference type="ARBA" id="ARBA00023110"/>
    </source>
</evidence>
<dbReference type="EC" id="5.2.1.8" evidence="3"/>
<comment type="catalytic activity">
    <reaction evidence="1">
        <text>[protein]-peptidylproline (omega=180) = [protein]-peptidylproline (omega=0)</text>
        <dbReference type="Rhea" id="RHEA:16237"/>
        <dbReference type="Rhea" id="RHEA-COMP:10747"/>
        <dbReference type="Rhea" id="RHEA-COMP:10748"/>
        <dbReference type="ChEBI" id="CHEBI:83833"/>
        <dbReference type="ChEBI" id="CHEBI:83834"/>
        <dbReference type="EC" id="5.2.1.8"/>
    </reaction>
</comment>
<organism evidence="7 8">
    <name type="scientific">Halomonas binhaiensis</name>
    <dbReference type="NCBI Taxonomy" id="2562282"/>
    <lineage>
        <taxon>Bacteria</taxon>
        <taxon>Pseudomonadati</taxon>
        <taxon>Pseudomonadota</taxon>
        <taxon>Gammaproteobacteria</taxon>
        <taxon>Oceanospirillales</taxon>
        <taxon>Halomonadaceae</taxon>
        <taxon>Halomonas</taxon>
    </lineage>
</organism>
<dbReference type="RefSeq" id="WP_149284577.1">
    <property type="nucleotide sequence ID" value="NZ_CP038437.2"/>
</dbReference>
<dbReference type="PROSITE" id="PS50198">
    <property type="entry name" value="PPIC_PPIASE_2"/>
    <property type="match status" value="1"/>
</dbReference>
<evidence type="ECO:0000256" key="2">
    <source>
        <dbReference type="ARBA" id="ARBA00007656"/>
    </source>
</evidence>
<accession>A0A5C1NEG6</accession>
<feature type="domain" description="PpiC" evidence="6">
    <location>
        <begin position="109"/>
        <end position="210"/>
    </location>
</feature>